<dbReference type="AlphaFoldDB" id="A0A5J4V2M3"/>
<dbReference type="EMBL" id="SNRW01010599">
    <property type="protein sequence ID" value="KAA6376331.1"/>
    <property type="molecule type" value="Genomic_DNA"/>
</dbReference>
<dbReference type="Proteomes" id="UP000324800">
    <property type="component" value="Unassembled WGS sequence"/>
</dbReference>
<protein>
    <submittedName>
        <fullName evidence="1">Uncharacterized protein</fullName>
    </submittedName>
</protein>
<comment type="caution">
    <text evidence="1">The sequence shown here is derived from an EMBL/GenBank/DDBJ whole genome shotgun (WGS) entry which is preliminary data.</text>
</comment>
<evidence type="ECO:0000313" key="1">
    <source>
        <dbReference type="EMBL" id="KAA6376331.1"/>
    </source>
</evidence>
<sequence>MQPPWLGSDSGIENRRNSGNMRSLEECGCRMDQFSEGNGVHFLKSPVFRNTLLTIQNECNSDQIGQLFDCIESQKTESSITTSIWSQESILNISAFGSIDKSCERSRKDQLNSRFSEQIRQFW</sequence>
<gene>
    <name evidence="1" type="ORF">EZS28_028143</name>
</gene>
<evidence type="ECO:0000313" key="2">
    <source>
        <dbReference type="Proteomes" id="UP000324800"/>
    </source>
</evidence>
<reference evidence="1 2" key="1">
    <citation type="submission" date="2019-03" db="EMBL/GenBank/DDBJ databases">
        <title>Single cell metagenomics reveals metabolic interactions within the superorganism composed of flagellate Streblomastix strix and complex community of Bacteroidetes bacteria on its surface.</title>
        <authorList>
            <person name="Treitli S.C."/>
            <person name="Kolisko M."/>
            <person name="Husnik F."/>
            <person name="Keeling P."/>
            <person name="Hampl V."/>
        </authorList>
    </citation>
    <scope>NUCLEOTIDE SEQUENCE [LARGE SCALE GENOMIC DNA]</scope>
    <source>
        <strain evidence="1">ST1C</strain>
    </source>
</reference>
<name>A0A5J4V2M3_9EUKA</name>
<accession>A0A5J4V2M3</accession>
<organism evidence="1 2">
    <name type="scientific">Streblomastix strix</name>
    <dbReference type="NCBI Taxonomy" id="222440"/>
    <lineage>
        <taxon>Eukaryota</taxon>
        <taxon>Metamonada</taxon>
        <taxon>Preaxostyla</taxon>
        <taxon>Oxymonadida</taxon>
        <taxon>Streblomastigidae</taxon>
        <taxon>Streblomastix</taxon>
    </lineage>
</organism>
<proteinExistence type="predicted"/>